<evidence type="ECO:0000313" key="1">
    <source>
        <dbReference type="EMBL" id="SCZ88045.1"/>
    </source>
</evidence>
<sequence length="89" mass="9803">MANPTPIGLPRIPVKVDYTDLIPIMAFFMGDLEGRGAHDYLGERIGTRAGSGPRCIGGTRTCKRPGSLKSGFTDHLKMRRADFLRLDLE</sequence>
<protein>
    <submittedName>
        <fullName evidence="1">BZ3500_MvSof-1268-A1-R1_Chr2-1g04152 protein</fullName>
    </submittedName>
</protein>
<accession>A0A2X0MAE4</accession>
<dbReference type="EMBL" id="FMWP01000012">
    <property type="protein sequence ID" value="SCZ88045.1"/>
    <property type="molecule type" value="Genomic_DNA"/>
</dbReference>
<dbReference type="OrthoDB" id="5152223at2759"/>
<organism evidence="1 2">
    <name type="scientific">Microbotryum saponariae</name>
    <dbReference type="NCBI Taxonomy" id="289078"/>
    <lineage>
        <taxon>Eukaryota</taxon>
        <taxon>Fungi</taxon>
        <taxon>Dikarya</taxon>
        <taxon>Basidiomycota</taxon>
        <taxon>Pucciniomycotina</taxon>
        <taxon>Microbotryomycetes</taxon>
        <taxon>Microbotryales</taxon>
        <taxon>Microbotryaceae</taxon>
        <taxon>Microbotryum</taxon>
    </lineage>
</organism>
<gene>
    <name evidence="1" type="ORF">BZ3500_MVSOF-1268-A1-R1_CHR2-1G04152</name>
</gene>
<dbReference type="Proteomes" id="UP000249723">
    <property type="component" value="Unassembled WGS sequence"/>
</dbReference>
<keyword evidence="2" id="KW-1185">Reference proteome</keyword>
<proteinExistence type="predicted"/>
<dbReference type="AlphaFoldDB" id="A0A2X0MAE4"/>
<name>A0A2X0MAE4_9BASI</name>
<evidence type="ECO:0000313" key="2">
    <source>
        <dbReference type="Proteomes" id="UP000249723"/>
    </source>
</evidence>
<reference evidence="2" key="1">
    <citation type="submission" date="2016-10" db="EMBL/GenBank/DDBJ databases">
        <authorList>
            <person name="Jeantristanb JTB J.-T."/>
            <person name="Ricardo R."/>
        </authorList>
    </citation>
    <scope>NUCLEOTIDE SEQUENCE [LARGE SCALE GENOMIC DNA]</scope>
</reference>